<dbReference type="SUPFAM" id="SSF57180">
    <property type="entry name" value="Cellulose-binding domain"/>
    <property type="match status" value="1"/>
</dbReference>
<accession>A0AA40F8W8</accession>
<sequence length="261" mass="27338">MRVSSLPLLAATVVAQQAAATPYGQCGGLGFVGPAACGTGYYCTVYNPYYAQCVPGVQSTTIRTSTPSSTSTPGPATTTSTRTSLTITSAPVTSTPLANPGVGAPTTLLPNQFWIRAVATPNYRSYLQPAPTSVPTSIPAVLASSKSAAQFRFEGNQLVLYQLSPSVPLYMHVANSTAPGATPPRKLRTWFAADKNAYGDFAFQGDTLVWSVAGMQRPNSAAWLVCEGGEVFVNTGAFLYQTPEGCFDHTIHSYGGATADM</sequence>
<dbReference type="EMBL" id="JAUKUD010000001">
    <property type="protein sequence ID" value="KAK0752871.1"/>
    <property type="molecule type" value="Genomic_DNA"/>
</dbReference>
<dbReference type="AlphaFoldDB" id="A0AA40F8W8"/>
<dbReference type="GO" id="GO:0030248">
    <property type="term" value="F:cellulose binding"/>
    <property type="evidence" value="ECO:0007669"/>
    <property type="project" value="InterPro"/>
</dbReference>
<evidence type="ECO:0000256" key="1">
    <source>
        <dbReference type="ARBA" id="ARBA00022729"/>
    </source>
</evidence>
<evidence type="ECO:0000256" key="2">
    <source>
        <dbReference type="SAM" id="MobiDB-lite"/>
    </source>
</evidence>
<evidence type="ECO:0000313" key="5">
    <source>
        <dbReference type="EMBL" id="KAK0752871.1"/>
    </source>
</evidence>
<gene>
    <name evidence="5" type="ORF">B0T18DRAFT_356630</name>
</gene>
<name>A0AA40F8W8_9PEZI</name>
<dbReference type="PROSITE" id="PS00562">
    <property type="entry name" value="CBM1_1"/>
    <property type="match status" value="1"/>
</dbReference>
<dbReference type="PROSITE" id="PS51164">
    <property type="entry name" value="CBM1_2"/>
    <property type="match status" value="1"/>
</dbReference>
<feature type="chain" id="PRO_5041236614" description="CBM1 domain-containing protein" evidence="3">
    <location>
        <begin position="21"/>
        <end position="261"/>
    </location>
</feature>
<keyword evidence="1 3" id="KW-0732">Signal</keyword>
<feature type="region of interest" description="Disordered" evidence="2">
    <location>
        <begin position="61"/>
        <end position="83"/>
    </location>
</feature>
<feature type="domain" description="CBM1" evidence="4">
    <location>
        <begin position="18"/>
        <end position="54"/>
    </location>
</feature>
<dbReference type="Proteomes" id="UP001172155">
    <property type="component" value="Unassembled WGS sequence"/>
</dbReference>
<organism evidence="5 6">
    <name type="scientific">Schizothecium vesticola</name>
    <dbReference type="NCBI Taxonomy" id="314040"/>
    <lineage>
        <taxon>Eukaryota</taxon>
        <taxon>Fungi</taxon>
        <taxon>Dikarya</taxon>
        <taxon>Ascomycota</taxon>
        <taxon>Pezizomycotina</taxon>
        <taxon>Sordariomycetes</taxon>
        <taxon>Sordariomycetidae</taxon>
        <taxon>Sordariales</taxon>
        <taxon>Schizotheciaceae</taxon>
        <taxon>Schizothecium</taxon>
    </lineage>
</organism>
<comment type="caution">
    <text evidence="5">The sequence shown here is derived from an EMBL/GenBank/DDBJ whole genome shotgun (WGS) entry which is preliminary data.</text>
</comment>
<evidence type="ECO:0000256" key="3">
    <source>
        <dbReference type="SAM" id="SignalP"/>
    </source>
</evidence>
<reference evidence="5" key="1">
    <citation type="submission" date="2023-06" db="EMBL/GenBank/DDBJ databases">
        <title>Genome-scale phylogeny and comparative genomics of the fungal order Sordariales.</title>
        <authorList>
            <consortium name="Lawrence Berkeley National Laboratory"/>
            <person name="Hensen N."/>
            <person name="Bonometti L."/>
            <person name="Westerberg I."/>
            <person name="Brannstrom I.O."/>
            <person name="Guillou S."/>
            <person name="Cros-Aarteil S."/>
            <person name="Calhoun S."/>
            <person name="Haridas S."/>
            <person name="Kuo A."/>
            <person name="Mondo S."/>
            <person name="Pangilinan J."/>
            <person name="Riley R."/>
            <person name="LaButti K."/>
            <person name="Andreopoulos B."/>
            <person name="Lipzen A."/>
            <person name="Chen C."/>
            <person name="Yanf M."/>
            <person name="Daum C."/>
            <person name="Ng V."/>
            <person name="Clum A."/>
            <person name="Steindorff A."/>
            <person name="Ohm R."/>
            <person name="Martin F."/>
            <person name="Silar P."/>
            <person name="Natvig D."/>
            <person name="Lalanne C."/>
            <person name="Gautier V."/>
            <person name="Ament-velasquez S.L."/>
            <person name="Kruys A."/>
            <person name="Hutchinson M.I."/>
            <person name="Powell A.J."/>
            <person name="Barry K."/>
            <person name="Miller A.N."/>
            <person name="Grigoriev I.V."/>
            <person name="Debuchy R."/>
            <person name="Gladieux P."/>
            <person name="Thoren M.H."/>
            <person name="Johannesson H."/>
        </authorList>
    </citation>
    <scope>NUCLEOTIDE SEQUENCE</scope>
    <source>
        <strain evidence="5">SMH3187-1</strain>
    </source>
</reference>
<dbReference type="InterPro" id="IPR035971">
    <property type="entry name" value="CBD_sf"/>
</dbReference>
<dbReference type="GO" id="GO:0005576">
    <property type="term" value="C:extracellular region"/>
    <property type="evidence" value="ECO:0007669"/>
    <property type="project" value="InterPro"/>
</dbReference>
<evidence type="ECO:0000313" key="6">
    <source>
        <dbReference type="Proteomes" id="UP001172155"/>
    </source>
</evidence>
<dbReference type="Pfam" id="PF00734">
    <property type="entry name" value="CBM_1"/>
    <property type="match status" value="1"/>
</dbReference>
<feature type="signal peptide" evidence="3">
    <location>
        <begin position="1"/>
        <end position="20"/>
    </location>
</feature>
<protein>
    <recommendedName>
        <fullName evidence="4">CBM1 domain-containing protein</fullName>
    </recommendedName>
</protein>
<dbReference type="SMART" id="SM00236">
    <property type="entry name" value="fCBD"/>
    <property type="match status" value="1"/>
</dbReference>
<evidence type="ECO:0000259" key="4">
    <source>
        <dbReference type="PROSITE" id="PS51164"/>
    </source>
</evidence>
<keyword evidence="6" id="KW-1185">Reference proteome</keyword>
<dbReference type="GO" id="GO:0005975">
    <property type="term" value="P:carbohydrate metabolic process"/>
    <property type="evidence" value="ECO:0007669"/>
    <property type="project" value="InterPro"/>
</dbReference>
<dbReference type="InterPro" id="IPR000254">
    <property type="entry name" value="CBD"/>
</dbReference>
<proteinExistence type="predicted"/>